<dbReference type="Proteomes" id="UP000503011">
    <property type="component" value="Chromosome"/>
</dbReference>
<evidence type="ECO:0000313" key="7">
    <source>
        <dbReference type="Proteomes" id="UP000503011"/>
    </source>
</evidence>
<evidence type="ECO:0000256" key="2">
    <source>
        <dbReference type="ARBA" id="ARBA00006472"/>
    </source>
</evidence>
<comment type="catalytic activity">
    <reaction evidence="1">
        <text>(4aS,6R)-4a-hydroxy-L-erythro-5,6,7,8-tetrahydrobiopterin = (6R)-L-erythro-6,7-dihydrobiopterin + H2O</text>
        <dbReference type="Rhea" id="RHEA:11920"/>
        <dbReference type="ChEBI" id="CHEBI:15377"/>
        <dbReference type="ChEBI" id="CHEBI:15642"/>
        <dbReference type="ChEBI" id="CHEBI:43120"/>
        <dbReference type="EC" id="4.2.1.96"/>
    </reaction>
</comment>
<reference evidence="6 7" key="2">
    <citation type="submission" date="2020-03" db="EMBL/GenBank/DDBJ databases">
        <authorList>
            <person name="Ichikawa N."/>
            <person name="Kimura A."/>
            <person name="Kitahashi Y."/>
            <person name="Uohara A."/>
        </authorList>
    </citation>
    <scope>NUCLEOTIDE SEQUENCE [LARGE SCALE GENOMIC DNA]</scope>
    <source>
        <strain evidence="6 7">NBRC 105367</strain>
    </source>
</reference>
<dbReference type="Gene3D" id="3.30.1360.20">
    <property type="entry name" value="Transcriptional coactivator/pterin dehydratase"/>
    <property type="match status" value="1"/>
</dbReference>
<keyword evidence="5" id="KW-0456">Lyase</keyword>
<proteinExistence type="inferred from homology"/>
<dbReference type="Pfam" id="PF01329">
    <property type="entry name" value="Pterin_4a"/>
    <property type="match status" value="1"/>
</dbReference>
<dbReference type="InterPro" id="IPR001533">
    <property type="entry name" value="Pterin_deHydtase"/>
</dbReference>
<evidence type="ECO:0000256" key="1">
    <source>
        <dbReference type="ARBA" id="ARBA00001554"/>
    </source>
</evidence>
<protein>
    <recommendedName>
        <fullName evidence="4">Putative pterin-4-alpha-carbinolamine dehydratase</fullName>
        <ecNumber evidence="3">4.2.1.96</ecNumber>
    </recommendedName>
</protein>
<dbReference type="KEGG" id="psuu:Psuf_024880"/>
<keyword evidence="7" id="KW-1185">Reference proteome</keyword>
<evidence type="ECO:0000313" key="6">
    <source>
        <dbReference type="EMBL" id="BCB85175.1"/>
    </source>
</evidence>
<dbReference type="EC" id="4.2.1.96" evidence="3"/>
<dbReference type="SUPFAM" id="SSF55248">
    <property type="entry name" value="PCD-like"/>
    <property type="match status" value="1"/>
</dbReference>
<evidence type="ECO:0000256" key="4">
    <source>
        <dbReference type="ARBA" id="ARBA00021735"/>
    </source>
</evidence>
<accession>A0A6F8YGD2</accession>
<dbReference type="InterPro" id="IPR036428">
    <property type="entry name" value="PCD_sf"/>
</dbReference>
<dbReference type="GO" id="GO:0008124">
    <property type="term" value="F:4-alpha-hydroxytetrahydrobiopterin dehydratase activity"/>
    <property type="evidence" value="ECO:0007669"/>
    <property type="project" value="UniProtKB-EC"/>
</dbReference>
<evidence type="ECO:0000256" key="5">
    <source>
        <dbReference type="ARBA" id="ARBA00023239"/>
    </source>
</evidence>
<gene>
    <name evidence="6" type="ORF">Psuf_024880</name>
</gene>
<organism evidence="6 7">
    <name type="scientific">Phytohabitans suffuscus</name>
    <dbReference type="NCBI Taxonomy" id="624315"/>
    <lineage>
        <taxon>Bacteria</taxon>
        <taxon>Bacillati</taxon>
        <taxon>Actinomycetota</taxon>
        <taxon>Actinomycetes</taxon>
        <taxon>Micromonosporales</taxon>
        <taxon>Micromonosporaceae</taxon>
    </lineage>
</organism>
<dbReference type="EMBL" id="AP022871">
    <property type="protein sequence ID" value="BCB85175.1"/>
    <property type="molecule type" value="Genomic_DNA"/>
</dbReference>
<reference evidence="6 7" key="1">
    <citation type="submission" date="2020-03" db="EMBL/GenBank/DDBJ databases">
        <title>Whole genome shotgun sequence of Phytohabitans suffuscus NBRC 105367.</title>
        <authorList>
            <person name="Komaki H."/>
            <person name="Tamura T."/>
        </authorList>
    </citation>
    <scope>NUCLEOTIDE SEQUENCE [LARGE SCALE GENOMIC DNA]</scope>
    <source>
        <strain evidence="6 7">NBRC 105367</strain>
    </source>
</reference>
<comment type="similarity">
    <text evidence="2">Belongs to the pterin-4-alpha-carbinolamine dehydratase family.</text>
</comment>
<name>A0A6F8YGD2_9ACTN</name>
<evidence type="ECO:0000256" key="3">
    <source>
        <dbReference type="ARBA" id="ARBA00013252"/>
    </source>
</evidence>
<dbReference type="GO" id="GO:0006729">
    <property type="term" value="P:tetrahydrobiopterin biosynthetic process"/>
    <property type="evidence" value="ECO:0007669"/>
    <property type="project" value="InterPro"/>
</dbReference>
<dbReference type="AlphaFoldDB" id="A0A6F8YGD2"/>
<sequence>MATIWPQAGNDAWEVWHMRALWGSRAGRDYLSDALTLLPGWTREGRQIKRTLVIDDSQHAALTERIKVVADALHLQPEVRRLDGRTQIRLIPRDGETITEGEVTLAARIEDAYRTVTGDA</sequence>